<dbReference type="Proteomes" id="UP000256748">
    <property type="component" value="Unassembled WGS sequence"/>
</dbReference>
<reference evidence="2 3" key="1">
    <citation type="submission" date="2017-03" db="EMBL/GenBank/DDBJ databases">
        <title>Genome analysis of Rhizobial strains effectives or ineffectives for nitrogen fixation isolated from bean seeds.</title>
        <authorList>
            <person name="Peralta H."/>
            <person name="Aguilar-Vera A."/>
            <person name="Mora Y."/>
            <person name="Vargas-Lagunas C."/>
            <person name="Girard L."/>
            <person name="Mora J."/>
        </authorList>
    </citation>
    <scope>NUCLEOTIDE SEQUENCE [LARGE SCALE GENOMIC DNA]</scope>
    <source>
        <strain evidence="2 3">CCGM5</strain>
    </source>
</reference>
<keyword evidence="1" id="KW-0812">Transmembrane</keyword>
<feature type="transmembrane region" description="Helical" evidence="1">
    <location>
        <begin position="27"/>
        <end position="44"/>
    </location>
</feature>
<sequence>MCLPAEQSRHLHASYERFRIKFFPKEILKLFSILVTTVVFLALTERISTKISLFALVFKSLAVVALSSFLFALYTVVNDTSIPYGATNTSRH</sequence>
<dbReference type="AlphaFoldDB" id="A0A3E1B6D8"/>
<protein>
    <submittedName>
        <fullName evidence="2">Uncharacterized protein</fullName>
    </submittedName>
</protein>
<organism evidence="2 3">
    <name type="scientific">Rhizobium leguminosarum bv. trifolii</name>
    <dbReference type="NCBI Taxonomy" id="386"/>
    <lineage>
        <taxon>Bacteria</taxon>
        <taxon>Pseudomonadati</taxon>
        <taxon>Pseudomonadota</taxon>
        <taxon>Alphaproteobacteria</taxon>
        <taxon>Hyphomicrobiales</taxon>
        <taxon>Rhizobiaceae</taxon>
        <taxon>Rhizobium/Agrobacterium group</taxon>
        <taxon>Rhizobium</taxon>
    </lineage>
</organism>
<gene>
    <name evidence="2" type="ORF">B5K10_23975</name>
</gene>
<keyword evidence="1" id="KW-0472">Membrane</keyword>
<accession>A0A3E1B6D8</accession>
<keyword evidence="1" id="KW-1133">Transmembrane helix</keyword>
<evidence type="ECO:0000256" key="1">
    <source>
        <dbReference type="SAM" id="Phobius"/>
    </source>
</evidence>
<dbReference type="EMBL" id="NAOO01000033">
    <property type="protein sequence ID" value="RFB86640.1"/>
    <property type="molecule type" value="Genomic_DNA"/>
</dbReference>
<feature type="transmembrane region" description="Helical" evidence="1">
    <location>
        <begin position="56"/>
        <end position="77"/>
    </location>
</feature>
<evidence type="ECO:0000313" key="2">
    <source>
        <dbReference type="EMBL" id="RFB86640.1"/>
    </source>
</evidence>
<comment type="caution">
    <text evidence="2">The sequence shown here is derived from an EMBL/GenBank/DDBJ whole genome shotgun (WGS) entry which is preliminary data.</text>
</comment>
<name>A0A3E1B6D8_RHILT</name>
<proteinExistence type="predicted"/>
<evidence type="ECO:0000313" key="3">
    <source>
        <dbReference type="Proteomes" id="UP000256748"/>
    </source>
</evidence>